<reference evidence="1 2" key="1">
    <citation type="journal article" date="2014" name="J. Microbiol.">
        <title>Diaminobutyricibacter tongyongensis gen. nov., sp. nov. and Homoserinibacter gongjuensis gen. nov., sp. nov. belong to the family Microbacteriaceae.</title>
        <authorList>
            <person name="Kim S.J."/>
            <person name="Ahn J.H."/>
            <person name="Weon H.Y."/>
            <person name="Hamada M."/>
            <person name="Suzuki K."/>
            <person name="Kwon S.W."/>
        </authorList>
    </citation>
    <scope>NUCLEOTIDE SEQUENCE [LARGE SCALE GENOMIC DNA]</scope>
    <source>
        <strain evidence="1 2">NBRC 108724</strain>
    </source>
</reference>
<keyword evidence="2" id="KW-1185">Reference proteome</keyword>
<proteinExistence type="predicted"/>
<evidence type="ECO:0000313" key="1">
    <source>
        <dbReference type="EMBL" id="NEN05309.1"/>
    </source>
</evidence>
<sequence length="53" mass="5581">MESTYGESQPGEVVAEQPTVALLPSSGEATRSSFAFEDVVLGESVCDVNGYCH</sequence>
<comment type="caution">
    <text evidence="1">The sequence shown here is derived from an EMBL/GenBank/DDBJ whole genome shotgun (WGS) entry which is preliminary data.</text>
</comment>
<accession>A0A6L9XV69</accession>
<protein>
    <submittedName>
        <fullName evidence="1">Uncharacterized protein</fullName>
    </submittedName>
</protein>
<dbReference type="AlphaFoldDB" id="A0A6L9XV69"/>
<dbReference type="Proteomes" id="UP000474967">
    <property type="component" value="Unassembled WGS sequence"/>
</dbReference>
<dbReference type="RefSeq" id="WP_163288539.1">
    <property type="nucleotide sequence ID" value="NZ_JAAGWY010000001.1"/>
</dbReference>
<evidence type="ECO:0000313" key="2">
    <source>
        <dbReference type="Proteomes" id="UP000474967"/>
    </source>
</evidence>
<organism evidence="1 2">
    <name type="scientific">Leifsonia tongyongensis</name>
    <dbReference type="NCBI Taxonomy" id="1268043"/>
    <lineage>
        <taxon>Bacteria</taxon>
        <taxon>Bacillati</taxon>
        <taxon>Actinomycetota</taxon>
        <taxon>Actinomycetes</taxon>
        <taxon>Micrococcales</taxon>
        <taxon>Microbacteriaceae</taxon>
        <taxon>Leifsonia</taxon>
    </lineage>
</organism>
<name>A0A6L9XV69_9MICO</name>
<dbReference type="EMBL" id="JAAGWY010000001">
    <property type="protein sequence ID" value="NEN05309.1"/>
    <property type="molecule type" value="Genomic_DNA"/>
</dbReference>
<gene>
    <name evidence="1" type="ORF">G3T36_05440</name>
</gene>